<organism evidence="1 2">
    <name type="scientific">Paractinoplanes globisporus</name>
    <dbReference type="NCBI Taxonomy" id="113565"/>
    <lineage>
        <taxon>Bacteria</taxon>
        <taxon>Bacillati</taxon>
        <taxon>Actinomycetota</taxon>
        <taxon>Actinomycetes</taxon>
        <taxon>Micromonosporales</taxon>
        <taxon>Micromonosporaceae</taxon>
        <taxon>Paractinoplanes</taxon>
    </lineage>
</organism>
<gene>
    <name evidence="1" type="ORF">ACFY35_25575</name>
</gene>
<comment type="caution">
    <text evidence="1">The sequence shown here is derived from an EMBL/GenBank/DDBJ whole genome shotgun (WGS) entry which is preliminary data.</text>
</comment>
<name>A0ABW6WHR8_9ACTN</name>
<dbReference type="Proteomes" id="UP001602245">
    <property type="component" value="Unassembled WGS sequence"/>
</dbReference>
<sequence>MALAEIMDRHAKLGDQPPAFNIADNDDTYQAHRAHTTNRHGPDIALPRDLSRKTIEGRIHGDAGWEKSASASHRWINYTTMNREVNRYVRENWPKIRDDLAIDGFHENLFDAGHRVGEGYYNKGMYGAGPREAVYSETSLVRIRIKIAPGTDPPEPFIVSAFPAALG</sequence>
<proteinExistence type="predicted"/>
<evidence type="ECO:0000313" key="1">
    <source>
        <dbReference type="EMBL" id="MFF5292827.1"/>
    </source>
</evidence>
<keyword evidence="2" id="KW-1185">Reference proteome</keyword>
<dbReference type="RefSeq" id="WP_020512728.1">
    <property type="nucleotide sequence ID" value="NZ_JBIAZU010000004.1"/>
</dbReference>
<protein>
    <recommendedName>
        <fullName evidence="3">Bacterial CdiA-CT RNAse A domain-containing protein</fullName>
    </recommendedName>
</protein>
<evidence type="ECO:0000313" key="2">
    <source>
        <dbReference type="Proteomes" id="UP001602245"/>
    </source>
</evidence>
<dbReference type="EMBL" id="JBIAZU010000004">
    <property type="protein sequence ID" value="MFF5292827.1"/>
    <property type="molecule type" value="Genomic_DNA"/>
</dbReference>
<evidence type="ECO:0008006" key="3">
    <source>
        <dbReference type="Google" id="ProtNLM"/>
    </source>
</evidence>
<reference evidence="1 2" key="1">
    <citation type="submission" date="2024-10" db="EMBL/GenBank/DDBJ databases">
        <title>The Natural Products Discovery Center: Release of the First 8490 Sequenced Strains for Exploring Actinobacteria Biosynthetic Diversity.</title>
        <authorList>
            <person name="Kalkreuter E."/>
            <person name="Kautsar S.A."/>
            <person name="Yang D."/>
            <person name="Bader C.D."/>
            <person name="Teijaro C.N."/>
            <person name="Fluegel L."/>
            <person name="Davis C.M."/>
            <person name="Simpson J.R."/>
            <person name="Lauterbach L."/>
            <person name="Steele A.D."/>
            <person name="Gui C."/>
            <person name="Meng S."/>
            <person name="Li G."/>
            <person name="Viehrig K."/>
            <person name="Ye F."/>
            <person name="Su P."/>
            <person name="Kiefer A.F."/>
            <person name="Nichols A."/>
            <person name="Cepeda A.J."/>
            <person name="Yan W."/>
            <person name="Fan B."/>
            <person name="Jiang Y."/>
            <person name="Adhikari A."/>
            <person name="Zheng C.-J."/>
            <person name="Schuster L."/>
            <person name="Cowan T.M."/>
            <person name="Smanski M.J."/>
            <person name="Chevrette M.G."/>
            <person name="De Carvalho L.P.S."/>
            <person name="Shen B."/>
        </authorList>
    </citation>
    <scope>NUCLEOTIDE SEQUENCE [LARGE SCALE GENOMIC DNA]</scope>
    <source>
        <strain evidence="1 2">NPDC000087</strain>
    </source>
</reference>
<accession>A0ABW6WHR8</accession>